<gene>
    <name evidence="23" type="ORF">EDS130_LOCUS34174</name>
    <name evidence="22" type="ORF">XAT740_LOCUS2864</name>
</gene>
<dbReference type="GO" id="GO:0000287">
    <property type="term" value="F:magnesium ion binding"/>
    <property type="evidence" value="ECO:0007669"/>
    <property type="project" value="UniProtKB-UniRule"/>
</dbReference>
<evidence type="ECO:0000256" key="15">
    <source>
        <dbReference type="ARBA" id="ARBA00051303"/>
    </source>
</evidence>
<dbReference type="Proteomes" id="UP000663852">
    <property type="component" value="Unassembled WGS sequence"/>
</dbReference>
<keyword evidence="9 17" id="KW-0067">ATP-binding</keyword>
<dbReference type="InterPro" id="IPR044492">
    <property type="entry name" value="P_typ_ATPase_HD_dom"/>
</dbReference>
<evidence type="ECO:0000259" key="21">
    <source>
        <dbReference type="Pfam" id="PF16212"/>
    </source>
</evidence>
<comment type="subcellular location">
    <subcellularLocation>
        <location evidence="2">Cell membrane</location>
    </subcellularLocation>
    <subcellularLocation>
        <location evidence="1 19">Membrane</location>
        <topology evidence="1 19">Multi-pass membrane protein</topology>
    </subcellularLocation>
</comment>
<evidence type="ECO:0000256" key="6">
    <source>
        <dbReference type="ARBA" id="ARBA00022692"/>
    </source>
</evidence>
<evidence type="ECO:0000256" key="13">
    <source>
        <dbReference type="ARBA" id="ARBA00023136"/>
    </source>
</evidence>
<evidence type="ECO:0000256" key="7">
    <source>
        <dbReference type="ARBA" id="ARBA00022723"/>
    </source>
</evidence>
<dbReference type="PANTHER" id="PTHR24092:SF190">
    <property type="entry name" value="PHOSPHOLIPID-TRANSPORTING ATPASE"/>
    <property type="match status" value="1"/>
</dbReference>
<feature type="transmembrane region" description="Helical" evidence="19">
    <location>
        <begin position="1093"/>
        <end position="1112"/>
    </location>
</feature>
<dbReference type="InterPro" id="IPR001757">
    <property type="entry name" value="P_typ_ATPase"/>
</dbReference>
<dbReference type="FunFam" id="3.40.50.1000:FF:000001">
    <property type="entry name" value="Phospholipid-transporting ATPase IC"/>
    <property type="match status" value="1"/>
</dbReference>
<dbReference type="Gene3D" id="2.70.150.10">
    <property type="entry name" value="Calcium-transporting ATPase, cytoplasmic transduction domain A"/>
    <property type="match status" value="1"/>
</dbReference>
<dbReference type="GO" id="GO:0140326">
    <property type="term" value="F:ATPase-coupled intramembrane lipid transporter activity"/>
    <property type="evidence" value="ECO:0007669"/>
    <property type="project" value="UniProtKB-EC"/>
</dbReference>
<feature type="binding site" evidence="18">
    <location>
        <position position="847"/>
    </location>
    <ligand>
        <name>Mg(2+)</name>
        <dbReference type="ChEBI" id="CHEBI:18420"/>
    </ligand>
</feature>
<evidence type="ECO:0000256" key="11">
    <source>
        <dbReference type="ARBA" id="ARBA00022967"/>
    </source>
</evidence>
<feature type="domain" description="P-type ATPase N-terminal" evidence="20">
    <location>
        <begin position="19"/>
        <end position="85"/>
    </location>
</feature>
<evidence type="ECO:0000256" key="17">
    <source>
        <dbReference type="PIRSR" id="PIRSR606539-2"/>
    </source>
</evidence>
<feature type="transmembrane region" description="Helical" evidence="19">
    <location>
        <begin position="1021"/>
        <end position="1040"/>
    </location>
</feature>
<dbReference type="GO" id="GO:0007030">
    <property type="term" value="P:Golgi organization"/>
    <property type="evidence" value="ECO:0007669"/>
    <property type="project" value="TreeGrafter"/>
</dbReference>
<keyword evidence="12 19" id="KW-1133">Transmembrane helix</keyword>
<dbReference type="PANTHER" id="PTHR24092">
    <property type="entry name" value="PROBABLE PHOSPHOLIPID-TRANSPORTING ATPASE"/>
    <property type="match status" value="1"/>
</dbReference>
<feature type="transmembrane region" description="Helical" evidence="19">
    <location>
        <begin position="986"/>
        <end position="1009"/>
    </location>
</feature>
<dbReference type="PRINTS" id="PR00119">
    <property type="entry name" value="CATATPASE"/>
</dbReference>
<dbReference type="GO" id="GO:0005886">
    <property type="term" value="C:plasma membrane"/>
    <property type="evidence" value="ECO:0007669"/>
    <property type="project" value="UniProtKB-SubCell"/>
</dbReference>
<keyword evidence="5" id="KW-0597">Phosphoprotein</keyword>
<dbReference type="EMBL" id="CAJNOR010000105">
    <property type="protein sequence ID" value="CAF0798737.1"/>
    <property type="molecule type" value="Genomic_DNA"/>
</dbReference>
<feature type="binding site" evidence="17">
    <location>
        <position position="403"/>
    </location>
    <ligand>
        <name>ATP</name>
        <dbReference type="ChEBI" id="CHEBI:30616"/>
    </ligand>
</feature>
<feature type="transmembrane region" description="Helical" evidence="19">
    <location>
        <begin position="940"/>
        <end position="957"/>
    </location>
</feature>
<dbReference type="CDD" id="cd02073">
    <property type="entry name" value="P-type_ATPase_APLT_Dnf-like"/>
    <property type="match status" value="1"/>
</dbReference>
<dbReference type="SFLD" id="SFLDS00003">
    <property type="entry name" value="Haloacid_Dehalogenase"/>
    <property type="match status" value="1"/>
</dbReference>
<keyword evidence="4" id="KW-1003">Cell membrane</keyword>
<dbReference type="SUPFAM" id="SSF81660">
    <property type="entry name" value="Metal cation-transporting ATPase, ATP-binding domain N"/>
    <property type="match status" value="1"/>
</dbReference>
<dbReference type="Pfam" id="PF08282">
    <property type="entry name" value="Hydrolase_3"/>
    <property type="match status" value="1"/>
</dbReference>
<dbReference type="Pfam" id="PF13246">
    <property type="entry name" value="Cation_ATPase"/>
    <property type="match status" value="1"/>
</dbReference>
<dbReference type="InterPro" id="IPR032631">
    <property type="entry name" value="P-type_ATPase_N"/>
</dbReference>
<dbReference type="GO" id="GO:0016887">
    <property type="term" value="F:ATP hydrolysis activity"/>
    <property type="evidence" value="ECO:0007669"/>
    <property type="project" value="InterPro"/>
</dbReference>
<dbReference type="FunFam" id="2.70.150.10:FF:000021">
    <property type="entry name" value="Phospholipid-transporting ATPase"/>
    <property type="match status" value="1"/>
</dbReference>
<feature type="binding site" evidence="17">
    <location>
        <position position="678"/>
    </location>
    <ligand>
        <name>ATP</name>
        <dbReference type="ChEBI" id="CHEBI:30616"/>
    </ligand>
</feature>
<feature type="transmembrane region" description="Helical" evidence="19">
    <location>
        <begin position="331"/>
        <end position="355"/>
    </location>
</feature>
<feature type="binding site" evidence="18">
    <location>
        <position position="403"/>
    </location>
    <ligand>
        <name>Mg(2+)</name>
        <dbReference type="ChEBI" id="CHEBI:18420"/>
    </ligand>
</feature>
<evidence type="ECO:0000256" key="2">
    <source>
        <dbReference type="ARBA" id="ARBA00004236"/>
    </source>
</evidence>
<dbReference type="SFLD" id="SFLDF00027">
    <property type="entry name" value="p-type_atpase"/>
    <property type="match status" value="1"/>
</dbReference>
<dbReference type="NCBIfam" id="TIGR01652">
    <property type="entry name" value="ATPase-Plipid"/>
    <property type="match status" value="1"/>
</dbReference>
<evidence type="ECO:0000256" key="5">
    <source>
        <dbReference type="ARBA" id="ARBA00022553"/>
    </source>
</evidence>
<evidence type="ECO:0000256" key="4">
    <source>
        <dbReference type="ARBA" id="ARBA00022475"/>
    </source>
</evidence>
<feature type="transmembrane region" description="Helical" evidence="19">
    <location>
        <begin position="1052"/>
        <end position="1073"/>
    </location>
</feature>
<dbReference type="NCBIfam" id="TIGR01494">
    <property type="entry name" value="ATPase_P-type"/>
    <property type="match status" value="1"/>
</dbReference>
<dbReference type="SUPFAM" id="SSF56784">
    <property type="entry name" value="HAD-like"/>
    <property type="match status" value="1"/>
</dbReference>
<keyword evidence="8 17" id="KW-0547">Nucleotide-binding</keyword>
<keyword evidence="10 18" id="KW-0460">Magnesium</keyword>
<dbReference type="EMBL" id="CAJNOJ010000282">
    <property type="protein sequence ID" value="CAF1367336.1"/>
    <property type="molecule type" value="Genomic_DNA"/>
</dbReference>
<dbReference type="InterPro" id="IPR023298">
    <property type="entry name" value="ATPase_P-typ_TM_dom_sf"/>
</dbReference>
<dbReference type="EC" id="7.6.2.1" evidence="19"/>
<feature type="binding site" evidence="17">
    <location>
        <position position="598"/>
    </location>
    <ligand>
        <name>ATP</name>
        <dbReference type="ChEBI" id="CHEBI:30616"/>
    </ligand>
</feature>
<evidence type="ECO:0000256" key="19">
    <source>
        <dbReference type="RuleBase" id="RU362033"/>
    </source>
</evidence>
<evidence type="ECO:0000256" key="1">
    <source>
        <dbReference type="ARBA" id="ARBA00004141"/>
    </source>
</evidence>
<comment type="caution">
    <text evidence="22">The sequence shown here is derived from an EMBL/GenBank/DDBJ whole genome shotgun (WGS) entry which is preliminary data.</text>
</comment>
<dbReference type="OrthoDB" id="377733at2759"/>
<evidence type="ECO:0000256" key="16">
    <source>
        <dbReference type="PIRSR" id="PIRSR606539-1"/>
    </source>
</evidence>
<dbReference type="AlphaFoldDB" id="A0A813SLB2"/>
<proteinExistence type="inferred from homology"/>
<evidence type="ECO:0000256" key="18">
    <source>
        <dbReference type="PIRSR" id="PIRSR606539-3"/>
    </source>
</evidence>
<evidence type="ECO:0000313" key="23">
    <source>
        <dbReference type="EMBL" id="CAF1367336.1"/>
    </source>
</evidence>
<keyword evidence="24" id="KW-1185">Reference proteome</keyword>
<feature type="binding site" evidence="17">
    <location>
        <position position="542"/>
    </location>
    <ligand>
        <name>ATP</name>
        <dbReference type="ChEBI" id="CHEBI:30616"/>
    </ligand>
</feature>
<comment type="catalytic activity">
    <reaction evidence="15">
        <text>a 1,2-diacyl-sn-glycero-3-phospho-L-serine(out) + ATP + H2O = a 1,2-diacyl-sn-glycero-3-phospho-L-serine(in) + ADP + phosphate + H(+)</text>
        <dbReference type="Rhea" id="RHEA:38567"/>
        <dbReference type="ChEBI" id="CHEBI:15377"/>
        <dbReference type="ChEBI" id="CHEBI:15378"/>
        <dbReference type="ChEBI" id="CHEBI:30616"/>
        <dbReference type="ChEBI" id="CHEBI:43474"/>
        <dbReference type="ChEBI" id="CHEBI:57262"/>
        <dbReference type="ChEBI" id="CHEBI:456216"/>
    </reaction>
    <physiologicalReaction direction="left-to-right" evidence="15">
        <dbReference type="Rhea" id="RHEA:38568"/>
    </physiologicalReaction>
</comment>
<feature type="active site" description="4-aspartylphosphate intermediate" evidence="16">
    <location>
        <position position="401"/>
    </location>
</feature>
<keyword evidence="13 19" id="KW-0472">Membrane</keyword>
<evidence type="ECO:0000256" key="9">
    <source>
        <dbReference type="ARBA" id="ARBA00022840"/>
    </source>
</evidence>
<name>A0A813SLB2_ADIRI</name>
<dbReference type="Proteomes" id="UP000663828">
    <property type="component" value="Unassembled WGS sequence"/>
</dbReference>
<organism evidence="22 24">
    <name type="scientific">Adineta ricciae</name>
    <name type="common">Rotifer</name>
    <dbReference type="NCBI Taxonomy" id="249248"/>
    <lineage>
        <taxon>Eukaryota</taxon>
        <taxon>Metazoa</taxon>
        <taxon>Spiralia</taxon>
        <taxon>Gnathifera</taxon>
        <taxon>Rotifera</taxon>
        <taxon>Eurotatoria</taxon>
        <taxon>Bdelloidea</taxon>
        <taxon>Adinetida</taxon>
        <taxon>Adinetidae</taxon>
        <taxon>Adineta</taxon>
    </lineage>
</organism>
<feature type="binding site" evidence="17">
    <location>
        <position position="501"/>
    </location>
    <ligand>
        <name>ATP</name>
        <dbReference type="ChEBI" id="CHEBI:30616"/>
    </ligand>
</feature>
<comment type="catalytic activity">
    <reaction evidence="14 19">
        <text>ATP + H2O + phospholipidSide 1 = ADP + phosphate + phospholipidSide 2.</text>
        <dbReference type="EC" id="7.6.2.1"/>
    </reaction>
</comment>
<dbReference type="Pfam" id="PF16209">
    <property type="entry name" value="PhoLip_ATPase_N"/>
    <property type="match status" value="1"/>
</dbReference>
<dbReference type="GO" id="GO:0005802">
    <property type="term" value="C:trans-Golgi network"/>
    <property type="evidence" value="ECO:0007669"/>
    <property type="project" value="TreeGrafter"/>
</dbReference>
<evidence type="ECO:0000313" key="24">
    <source>
        <dbReference type="Proteomes" id="UP000663828"/>
    </source>
</evidence>
<dbReference type="InterPro" id="IPR023214">
    <property type="entry name" value="HAD_sf"/>
</dbReference>
<dbReference type="InterPro" id="IPR023299">
    <property type="entry name" value="ATPase_P-typ_cyto_dom_N"/>
</dbReference>
<feature type="binding site" evidence="17">
    <location>
        <position position="680"/>
    </location>
    <ligand>
        <name>ATP</name>
        <dbReference type="ChEBI" id="CHEBI:30616"/>
    </ligand>
</feature>
<feature type="transmembrane region" description="Helical" evidence="19">
    <location>
        <begin position="280"/>
        <end position="304"/>
    </location>
</feature>
<dbReference type="InterPro" id="IPR036412">
    <property type="entry name" value="HAD-like_sf"/>
</dbReference>
<evidence type="ECO:0000256" key="12">
    <source>
        <dbReference type="ARBA" id="ARBA00022989"/>
    </source>
</evidence>
<reference evidence="22" key="1">
    <citation type="submission" date="2021-02" db="EMBL/GenBank/DDBJ databases">
        <authorList>
            <person name="Nowell W R."/>
        </authorList>
    </citation>
    <scope>NUCLEOTIDE SEQUENCE</scope>
</reference>
<feature type="domain" description="P-type ATPase C-terminal" evidence="21">
    <location>
        <begin position="873"/>
        <end position="1122"/>
    </location>
</feature>
<feature type="binding site" evidence="17">
    <location>
        <position position="401"/>
    </location>
    <ligand>
        <name>ATP</name>
        <dbReference type="ChEBI" id="CHEBI:30616"/>
    </ligand>
</feature>
<keyword evidence="6 19" id="KW-0812">Transmembrane</keyword>
<keyword evidence="7 18" id="KW-0479">Metal-binding</keyword>
<dbReference type="GO" id="GO:0045332">
    <property type="term" value="P:phospholipid translocation"/>
    <property type="evidence" value="ECO:0007669"/>
    <property type="project" value="TreeGrafter"/>
</dbReference>
<feature type="binding site" evidence="18">
    <location>
        <position position="401"/>
    </location>
    <ligand>
        <name>Mg(2+)</name>
        <dbReference type="ChEBI" id="CHEBI:18420"/>
    </ligand>
</feature>
<evidence type="ECO:0000259" key="20">
    <source>
        <dbReference type="Pfam" id="PF16209"/>
    </source>
</evidence>
<feature type="binding site" evidence="17">
    <location>
        <position position="402"/>
    </location>
    <ligand>
        <name>ATP</name>
        <dbReference type="ChEBI" id="CHEBI:30616"/>
    </ligand>
</feature>
<protein>
    <recommendedName>
        <fullName evidence="19">Phospholipid-transporting ATPase</fullName>
        <ecNumber evidence="19">7.6.2.1</ecNumber>
    </recommendedName>
</protein>
<feature type="binding site" evidence="18">
    <location>
        <position position="851"/>
    </location>
    <ligand>
        <name>Mg(2+)</name>
        <dbReference type="ChEBI" id="CHEBI:18420"/>
    </ligand>
</feature>
<dbReference type="InterPro" id="IPR032630">
    <property type="entry name" value="P_typ_ATPase_c"/>
</dbReference>
<dbReference type="SFLD" id="SFLDG00002">
    <property type="entry name" value="C1.7:_P-type_atpase_like"/>
    <property type="match status" value="1"/>
</dbReference>
<evidence type="ECO:0000256" key="8">
    <source>
        <dbReference type="ARBA" id="ARBA00022741"/>
    </source>
</evidence>
<dbReference type="Pfam" id="PF16212">
    <property type="entry name" value="PhoLip_ATPase_C"/>
    <property type="match status" value="1"/>
</dbReference>
<dbReference type="FunFam" id="3.40.1110.10:FF:000087">
    <property type="entry name" value="Phospholipid-transporting ATPase"/>
    <property type="match status" value="1"/>
</dbReference>
<feature type="binding site" evidence="17">
    <location>
        <position position="679"/>
    </location>
    <ligand>
        <name>ATP</name>
        <dbReference type="ChEBI" id="CHEBI:30616"/>
    </ligand>
</feature>
<comment type="similarity">
    <text evidence="3 19">Belongs to the cation transport ATPase (P-type) (TC 3.A.3) family. Type IV subfamily.</text>
</comment>
<dbReference type="SUPFAM" id="SSF81665">
    <property type="entry name" value="Calcium ATPase, transmembrane domain M"/>
    <property type="match status" value="1"/>
</dbReference>
<dbReference type="Gene3D" id="3.40.1110.10">
    <property type="entry name" value="Calcium-transporting ATPase, cytoplasmic domain N"/>
    <property type="match status" value="1"/>
</dbReference>
<dbReference type="InterPro" id="IPR018303">
    <property type="entry name" value="ATPase_P-typ_P_site"/>
</dbReference>
<evidence type="ECO:0000313" key="22">
    <source>
        <dbReference type="EMBL" id="CAF0798737.1"/>
    </source>
</evidence>
<comment type="cofactor">
    <cofactor evidence="18">
        <name>Mg(2+)</name>
        <dbReference type="ChEBI" id="CHEBI:18420"/>
    </cofactor>
</comment>
<feature type="binding site" evidence="17">
    <location>
        <position position="827"/>
    </location>
    <ligand>
        <name>ATP</name>
        <dbReference type="ChEBI" id="CHEBI:30616"/>
    </ligand>
</feature>
<feature type="binding site" evidence="17">
    <location>
        <position position="850"/>
    </location>
    <ligand>
        <name>ATP</name>
        <dbReference type="ChEBI" id="CHEBI:30616"/>
    </ligand>
</feature>
<feature type="binding site" evidence="17">
    <location>
        <position position="564"/>
    </location>
    <ligand>
        <name>ATP</name>
        <dbReference type="ChEBI" id="CHEBI:30616"/>
    </ligand>
</feature>
<feature type="binding site" evidence="17">
    <location>
        <position position="851"/>
    </location>
    <ligand>
        <name>ATP</name>
        <dbReference type="ChEBI" id="CHEBI:30616"/>
    </ligand>
</feature>
<evidence type="ECO:0000256" key="10">
    <source>
        <dbReference type="ARBA" id="ARBA00022842"/>
    </source>
</evidence>
<dbReference type="InterPro" id="IPR008250">
    <property type="entry name" value="ATPase_P-typ_transduc_dom_A_sf"/>
</dbReference>
<dbReference type="Gene3D" id="3.40.50.1000">
    <property type="entry name" value="HAD superfamily/HAD-like"/>
    <property type="match status" value="1"/>
</dbReference>
<dbReference type="SUPFAM" id="SSF81653">
    <property type="entry name" value="Calcium ATPase, transduction domain A"/>
    <property type="match status" value="1"/>
</dbReference>
<feature type="binding site" evidence="17">
    <location>
        <position position="821"/>
    </location>
    <ligand>
        <name>ATP</name>
        <dbReference type="ChEBI" id="CHEBI:30616"/>
    </ligand>
</feature>
<evidence type="ECO:0000256" key="14">
    <source>
        <dbReference type="ARBA" id="ARBA00034036"/>
    </source>
</evidence>
<dbReference type="GO" id="GO:0005524">
    <property type="term" value="F:ATP binding"/>
    <property type="evidence" value="ECO:0007669"/>
    <property type="project" value="UniProtKB-UniRule"/>
</dbReference>
<keyword evidence="11 19" id="KW-1278">Translocase</keyword>
<sequence>MKNFSFLKKKTIPEETRKIQINDREANALKTFPKNEVSTSKYNFVTFLPKNLFEQFHRLANAYFLFLLCLQLIPQISSLPPYTTIVPLCFVLTLTAIKDAIDDLGRHRSDKHVNNRQTQVIDENDIIFRKWKDIQVGDMIQLVNDEFVTADILIISTSEQNGLCYIETAELDGETNLKVRQSLEETQSIGDDIDDLTNFRGEIECDLPNNNLNKFQGNLKWNNQTLPLKNDNILLRGTRLRNTQWVVGIVLYAGSDTKLMKNTNKPSFKRSHMDKLLDKIIIGILIFLLFLCLTMTICCSIWEYEIGSSFVIYLPHESYISSNHLRGSIQIGFLVFLSYVITLSTVVPISLYVSIEFVRLLQSKWIDWDIEMFYEKNNVSAHVRTTTLNEELGQIQYVFSDKTGTLTQNIMTFKKCSIAGQLFGYVYDSNGTEIEDLNKLEAVEMNGDEENFLWFDKSLIKEIENHNENVERFFILLSLCHTVMIEEKNGQISYQAQSPDEYALVSAARAFYFTFQNRTQTTITIDIKGKQFTYNLLNILDFNNERQRMSVIVEKDGQIYLFCKGGDTKIKERLASNQIELLKQTDEHLNNFANDSLRTLCLAWKSIEKSQYDQWAAKLNVANTSMENRDEKVCEMYEEIEKDLLLIGATGIEDKLQDGVPQCLQRLTQAGIKIWVLTGDKIETAYNIGLSCRLLTNEMEIQMIEETTEEEVEAKLSQIRNLIIEKIETLFDVQPIDKTQRLNWKQLGIDTKNFDLFRKKSLQASIQSDLEDSFNQSTINEFFEGFAILITGQALIHALSDRLNMKFLEIATMCKALICCRVTPMQKAQVVELVIKHEKQTTLAIGDGANDVSMIQKAHIGIGISGQEGQQAVLASDFSFGQFRYLERLLLIHGRLSYLRVSKFLRYFFYKNFAFTFCHFWFSFFCGFSAQTVYDPMYGALYNSLFSTFPILFLSIFDRDVNDNYSLNKPYLYIPGQKDEFFNKKLLIKSILHGILSSLFIFFITYLSISNGKMIEMDLQSFGFLIGTIIVIIVNLQNALQIWYWTIYYHLALWLTILIYFLFHLTLYSTYLMKFFRTNYTYVGVAKQILFDPKFYLILILICVVLLLPVFIQEFYRMRFIPDETNKARYNQKYRYEEKARFIEHIRPKKHLRKRLPRSSYAFAQQEGWGKLITSGIMQTKKKPQTRASHDLNIHQRKSRIYSSNLTGTL</sequence>
<evidence type="ECO:0000256" key="3">
    <source>
        <dbReference type="ARBA" id="ARBA00008109"/>
    </source>
</evidence>
<dbReference type="InterPro" id="IPR006539">
    <property type="entry name" value="P-type_ATPase_IV"/>
</dbReference>
<dbReference type="PROSITE" id="PS00154">
    <property type="entry name" value="ATPASE_E1_E2"/>
    <property type="match status" value="1"/>
</dbReference>
<feature type="transmembrane region" description="Helical" evidence="19">
    <location>
        <begin position="913"/>
        <end position="934"/>
    </location>
</feature>
<accession>A0A813SLB2</accession>